<dbReference type="InterPro" id="IPR000873">
    <property type="entry name" value="AMP-dep_synth/lig_dom"/>
</dbReference>
<dbReference type="InterPro" id="IPR006162">
    <property type="entry name" value="Ppantetheine_attach_site"/>
</dbReference>
<evidence type="ECO:0000256" key="2">
    <source>
        <dbReference type="ARBA" id="ARBA00022450"/>
    </source>
</evidence>
<feature type="region of interest" description="Disordered" evidence="4">
    <location>
        <begin position="208"/>
        <end position="233"/>
    </location>
</feature>
<dbReference type="SMART" id="SM00823">
    <property type="entry name" value="PKS_PP"/>
    <property type="match status" value="1"/>
</dbReference>
<dbReference type="Pfam" id="PF00668">
    <property type="entry name" value="Condensation"/>
    <property type="match status" value="1"/>
</dbReference>
<dbReference type="InterPro" id="IPR020845">
    <property type="entry name" value="AMP-binding_CS"/>
</dbReference>
<comment type="caution">
    <text evidence="6">The sequence shown here is derived from an EMBL/GenBank/DDBJ whole genome shotgun (WGS) entry which is preliminary data.</text>
</comment>
<comment type="cofactor">
    <cofactor evidence="1">
        <name>pantetheine 4'-phosphate</name>
        <dbReference type="ChEBI" id="CHEBI:47942"/>
    </cofactor>
</comment>
<keyword evidence="3" id="KW-0597">Phosphoprotein</keyword>
<dbReference type="InterPro" id="IPR009081">
    <property type="entry name" value="PP-bd_ACP"/>
</dbReference>
<dbReference type="PROSITE" id="PS00455">
    <property type="entry name" value="AMP_BINDING"/>
    <property type="match status" value="1"/>
</dbReference>
<dbReference type="InterPro" id="IPR036736">
    <property type="entry name" value="ACP-like_sf"/>
</dbReference>
<evidence type="ECO:0000259" key="5">
    <source>
        <dbReference type="PROSITE" id="PS50075"/>
    </source>
</evidence>
<dbReference type="GO" id="GO:0031177">
    <property type="term" value="F:phosphopantetheine binding"/>
    <property type="evidence" value="ECO:0007669"/>
    <property type="project" value="InterPro"/>
</dbReference>
<dbReference type="Pfam" id="PF00550">
    <property type="entry name" value="PP-binding"/>
    <property type="match status" value="1"/>
</dbReference>
<dbReference type="InterPro" id="IPR001242">
    <property type="entry name" value="Condensation_dom"/>
</dbReference>
<dbReference type="Gene3D" id="3.30.559.30">
    <property type="entry name" value="Nonribosomal peptide synthetase, condensation domain"/>
    <property type="match status" value="1"/>
</dbReference>
<organism evidence="6 7">
    <name type="scientific">Gordonia humi</name>
    <dbReference type="NCBI Taxonomy" id="686429"/>
    <lineage>
        <taxon>Bacteria</taxon>
        <taxon>Bacillati</taxon>
        <taxon>Actinomycetota</taxon>
        <taxon>Actinomycetes</taxon>
        <taxon>Mycobacteriales</taxon>
        <taxon>Gordoniaceae</taxon>
        <taxon>Gordonia</taxon>
    </lineage>
</organism>
<dbReference type="Gene3D" id="1.10.1200.10">
    <property type="entry name" value="ACP-like"/>
    <property type="match status" value="1"/>
</dbReference>
<dbReference type="GO" id="GO:0008610">
    <property type="term" value="P:lipid biosynthetic process"/>
    <property type="evidence" value="ECO:0007669"/>
    <property type="project" value="UniProtKB-ARBA"/>
</dbReference>
<dbReference type="InterPro" id="IPR045851">
    <property type="entry name" value="AMP-bd_C_sf"/>
</dbReference>
<accession>A0A840F570</accession>
<dbReference type="Gene3D" id="3.30.300.30">
    <property type="match status" value="1"/>
</dbReference>
<dbReference type="GO" id="GO:0005737">
    <property type="term" value="C:cytoplasm"/>
    <property type="evidence" value="ECO:0007669"/>
    <property type="project" value="TreeGrafter"/>
</dbReference>
<evidence type="ECO:0000256" key="4">
    <source>
        <dbReference type="SAM" id="MobiDB-lite"/>
    </source>
</evidence>
<dbReference type="PROSITE" id="PS50075">
    <property type="entry name" value="CARRIER"/>
    <property type="match status" value="1"/>
</dbReference>
<dbReference type="SUPFAM" id="SSF52777">
    <property type="entry name" value="CoA-dependent acyltransferases"/>
    <property type="match status" value="2"/>
</dbReference>
<dbReference type="UniPathway" id="UPA00011"/>
<dbReference type="Proteomes" id="UP000551501">
    <property type="component" value="Unassembled WGS sequence"/>
</dbReference>
<feature type="domain" description="Carrier" evidence="5">
    <location>
        <begin position="945"/>
        <end position="1019"/>
    </location>
</feature>
<dbReference type="SUPFAM" id="SSF47336">
    <property type="entry name" value="ACP-like"/>
    <property type="match status" value="1"/>
</dbReference>
<dbReference type="GO" id="GO:0044550">
    <property type="term" value="P:secondary metabolite biosynthetic process"/>
    <property type="evidence" value="ECO:0007669"/>
    <property type="project" value="TreeGrafter"/>
</dbReference>
<evidence type="ECO:0000313" key="6">
    <source>
        <dbReference type="EMBL" id="MBB4137794.1"/>
    </source>
</evidence>
<dbReference type="InterPro" id="IPR020806">
    <property type="entry name" value="PKS_PP-bd"/>
</dbReference>
<dbReference type="Pfam" id="PF00501">
    <property type="entry name" value="AMP-binding"/>
    <property type="match status" value="1"/>
</dbReference>
<evidence type="ECO:0000256" key="1">
    <source>
        <dbReference type="ARBA" id="ARBA00001957"/>
    </source>
</evidence>
<protein>
    <submittedName>
        <fullName evidence="6">Non-ribosomal peptide synthetase component F/aryl carrier-like protein</fullName>
    </submittedName>
</protein>
<dbReference type="RefSeq" id="WP_183372613.1">
    <property type="nucleotide sequence ID" value="NZ_BAABHL010000001.1"/>
</dbReference>
<dbReference type="GO" id="GO:0043041">
    <property type="term" value="P:amino acid activation for nonribosomal peptide biosynthetic process"/>
    <property type="evidence" value="ECO:0007669"/>
    <property type="project" value="TreeGrafter"/>
</dbReference>
<reference evidence="6 7" key="1">
    <citation type="submission" date="2020-08" db="EMBL/GenBank/DDBJ databases">
        <title>Sequencing the genomes of 1000 actinobacteria strains.</title>
        <authorList>
            <person name="Klenk H.-P."/>
        </authorList>
    </citation>
    <scope>NUCLEOTIDE SEQUENCE [LARGE SCALE GENOMIC DNA]</scope>
    <source>
        <strain evidence="6 7">DSM 45298</strain>
    </source>
</reference>
<keyword evidence="2" id="KW-0596">Phosphopantetheine</keyword>
<dbReference type="GO" id="GO:0003824">
    <property type="term" value="F:catalytic activity"/>
    <property type="evidence" value="ECO:0007669"/>
    <property type="project" value="InterPro"/>
</dbReference>
<name>A0A840F570_9ACTN</name>
<feature type="compositionally biased region" description="Gly residues" evidence="4">
    <location>
        <begin position="223"/>
        <end position="233"/>
    </location>
</feature>
<dbReference type="PANTHER" id="PTHR45527:SF1">
    <property type="entry name" value="FATTY ACID SYNTHASE"/>
    <property type="match status" value="1"/>
</dbReference>
<evidence type="ECO:0000256" key="3">
    <source>
        <dbReference type="ARBA" id="ARBA00022553"/>
    </source>
</evidence>
<keyword evidence="7" id="KW-1185">Reference proteome</keyword>
<proteinExistence type="predicted"/>
<dbReference type="Gene3D" id="3.30.559.10">
    <property type="entry name" value="Chloramphenicol acetyltransferase-like domain"/>
    <property type="match status" value="1"/>
</dbReference>
<dbReference type="Gene3D" id="3.40.50.12780">
    <property type="entry name" value="N-terminal domain of ligase-like"/>
    <property type="match status" value="1"/>
</dbReference>
<gene>
    <name evidence="6" type="ORF">BKA16_004346</name>
</gene>
<dbReference type="PANTHER" id="PTHR45527">
    <property type="entry name" value="NONRIBOSOMAL PEPTIDE SYNTHETASE"/>
    <property type="match status" value="1"/>
</dbReference>
<dbReference type="InterPro" id="IPR042099">
    <property type="entry name" value="ANL_N_sf"/>
</dbReference>
<evidence type="ECO:0000313" key="7">
    <source>
        <dbReference type="Proteomes" id="UP000551501"/>
    </source>
</evidence>
<dbReference type="PROSITE" id="PS00012">
    <property type="entry name" value="PHOSPHOPANTETHEINE"/>
    <property type="match status" value="1"/>
</dbReference>
<dbReference type="InterPro" id="IPR023213">
    <property type="entry name" value="CAT-like_dom_sf"/>
</dbReference>
<dbReference type="EMBL" id="JACIFP010000001">
    <property type="protein sequence ID" value="MBB4137794.1"/>
    <property type="molecule type" value="Genomic_DNA"/>
</dbReference>
<sequence>MRSAAFASALASRLAARGLHPPDSGAAEPAIAVDAERLDAGERRLWTLARIDPDDVSHNIGIIWWFTADDGVDAARLADAVRAATGAEPVLRSVIGGDADEPRWVETDAAPRVDVVVGDREAVRRRTRDLASTPFDLGREAPWRAQVVDTADGGAAVAFVAHHIAVDDRSWEVLVTVILRAYEGTPPQRRARRSRPVASAERIAAAAAAAAGDEPRDDLDFGPAGGASSGRGAGARVRAEIGADAAALDAAARRSGGSVFSLVLALGTVAVHAVTGARRPPVVTPVVHRDGTDSTVGYFGNLVPVPVTVDPAGTLSEAIGAATRAGYRALEFRDVDFDQLAARSGPRDAATLMIAVRTNPGRVATPSPLSVVSEPVSTDTSQFGLSVTVDLGAPGVAPTVEVDHLLAVVHPSTARAVARLTAELVETVCAGADPTVDAAVAGPLPAEPAAGGDATVVEMIRDRIAGRPEATALTGSAAPTEVDYRGLGVAVDSLADRLLARWRPQTPIAILCDGADRVVALLAIWEAGMAAVPVDTTYPVDGIGRVLAATGARAAVIDDAGAEVLDAAGGPIERIRAAGEGSDGGRGRRPHPESVAYLGTTSGSTGAPKVIPVSHRALAARVRWAARHWPVEPGEIRLAKSSMNFVDGVTEVVDALCAGIGLHLVDAPDRADPRGLAAAMDAASCRHLMAVPTVWDSLIRQTPDAVARLERIVLTGARPPHEVTAALTATGVEVRNSYGCAELAGDVVEGPVGDPGGPTVGRLSDSGVRVLDGRLRPVRAGVVGVVYVAGPSLAHGYLDDPAATARAFVADPQRPGERMFCTGDRGRVTETGDLAILGRPDGRMKINGVRLERAEAESALLSMPGVAAAAVVVASTDAGVDTLVGLVEATEPFDRLTTVRGASSSLPPGVAVADVRRLDRLPTLPSGKVDYGALRAAIPHEQRSEPVGAAHRTVADLAAQILGVDDVGVDADLFACGANSMHLVELSRRAREEGFAFTAADVFELRTVGALVDRFAGSRRPAGEGSVTAVSSAPSSRWFTGGSPPIRGTVACPAEVDVSALRERVGRFARDVPALRRTVSVSRRGRIRIAQSEGCAVPVIEPDTDTDDGAGTAVVVDRAAATLTVRASPFVLDTVSARKVAALLISDGDRPEIGGAAVEGSDGVPAGRTHVWSSDGGSRTEVAGRLSSYSGDRAAAARALAAAFVAVTGVRPSLDVEWRPDVETSVLGPLTDLVPADDLDAGGADQLDRRHAAVATAWGSREGRRSLSEERPADVAVMFDERWDTAHPVTVVVADDGSVVAHTSSPDCPPDVLAAVLARWDADPSSPPIT</sequence>
<dbReference type="SUPFAM" id="SSF56801">
    <property type="entry name" value="Acetyl-CoA synthetase-like"/>
    <property type="match status" value="1"/>
</dbReference>